<evidence type="ECO:0000313" key="4">
    <source>
        <dbReference type="EMBL" id="SFZ76127.1"/>
    </source>
</evidence>
<dbReference type="Pfam" id="PF00497">
    <property type="entry name" value="SBP_bac_3"/>
    <property type="match status" value="1"/>
</dbReference>
<sequence length="257" mass="28537">MSIPRRLALLALLLGLPMAQARSLTLSLQDYPPYMGEQLVEQGILTQVVRTVFLRAGIHIKLVAVPNNRAIEGARNGLYDGSFGWARTPEREADLYYSAPVMSLRMVFCQRRGENYRWSTLADLAPHRLGVTRGNFYSSDFDALVSAGTLLTDVANSDVENLRKLLARRIDLLPIDAEVGPFLIQTALSAEQSRQLICPPQAYWSAPLHVVLTRQHPGNAALLHRFDARLASMRASGELEKLIATTREAVIAAQRPH</sequence>
<evidence type="ECO:0000256" key="2">
    <source>
        <dbReference type="SAM" id="SignalP"/>
    </source>
</evidence>
<name>A0A1K2HHA1_9NEIS</name>
<dbReference type="Gene3D" id="3.40.190.10">
    <property type="entry name" value="Periplasmic binding protein-like II"/>
    <property type="match status" value="2"/>
</dbReference>
<dbReference type="InterPro" id="IPR001638">
    <property type="entry name" value="Solute-binding_3/MltF_N"/>
</dbReference>
<keyword evidence="5" id="KW-1185">Reference proteome</keyword>
<keyword evidence="1 2" id="KW-0732">Signal</keyword>
<evidence type="ECO:0000259" key="3">
    <source>
        <dbReference type="Pfam" id="PF00497"/>
    </source>
</evidence>
<dbReference type="Proteomes" id="UP000186513">
    <property type="component" value="Unassembled WGS sequence"/>
</dbReference>
<dbReference type="PANTHER" id="PTHR35936">
    <property type="entry name" value="MEMBRANE-BOUND LYTIC MUREIN TRANSGLYCOSYLASE F"/>
    <property type="match status" value="1"/>
</dbReference>
<dbReference type="STRING" id="1121279.SAMN02745887_01882"/>
<dbReference type="PANTHER" id="PTHR35936:SF25">
    <property type="entry name" value="ABC TRANSPORTER SUBSTRATE-BINDING PROTEIN"/>
    <property type="match status" value="1"/>
</dbReference>
<gene>
    <name evidence="4" type="ORF">SAMN02745887_01882</name>
</gene>
<reference evidence="4 5" key="1">
    <citation type="submission" date="2016-11" db="EMBL/GenBank/DDBJ databases">
        <authorList>
            <person name="Jaros S."/>
            <person name="Januszkiewicz K."/>
            <person name="Wedrychowicz H."/>
        </authorList>
    </citation>
    <scope>NUCLEOTIDE SEQUENCE [LARGE SCALE GENOMIC DNA]</scope>
    <source>
        <strain evidence="4 5">DSM 18899</strain>
    </source>
</reference>
<feature type="chain" id="PRO_5009678483" evidence="2">
    <location>
        <begin position="22"/>
        <end position="257"/>
    </location>
</feature>
<evidence type="ECO:0000256" key="1">
    <source>
        <dbReference type="ARBA" id="ARBA00022729"/>
    </source>
</evidence>
<feature type="signal peptide" evidence="2">
    <location>
        <begin position="1"/>
        <end position="21"/>
    </location>
</feature>
<accession>A0A1K2HHA1</accession>
<dbReference type="AlphaFoldDB" id="A0A1K2HHA1"/>
<proteinExistence type="predicted"/>
<protein>
    <submittedName>
        <fullName evidence="4">Polar amino acid transport system substrate-binding protein</fullName>
    </submittedName>
</protein>
<dbReference type="SUPFAM" id="SSF53850">
    <property type="entry name" value="Periplasmic binding protein-like II"/>
    <property type="match status" value="1"/>
</dbReference>
<dbReference type="RefSeq" id="WP_217651438.1">
    <property type="nucleotide sequence ID" value="NZ_FPKR01000006.1"/>
</dbReference>
<dbReference type="EMBL" id="FPKR01000006">
    <property type="protein sequence ID" value="SFZ76127.1"/>
    <property type="molecule type" value="Genomic_DNA"/>
</dbReference>
<organism evidence="4 5">
    <name type="scientific">Chitinimonas taiwanensis DSM 18899</name>
    <dbReference type="NCBI Taxonomy" id="1121279"/>
    <lineage>
        <taxon>Bacteria</taxon>
        <taxon>Pseudomonadati</taxon>
        <taxon>Pseudomonadota</taxon>
        <taxon>Betaproteobacteria</taxon>
        <taxon>Neisseriales</taxon>
        <taxon>Chitinibacteraceae</taxon>
        <taxon>Chitinimonas</taxon>
    </lineage>
</organism>
<evidence type="ECO:0000313" key="5">
    <source>
        <dbReference type="Proteomes" id="UP000186513"/>
    </source>
</evidence>
<feature type="domain" description="Solute-binding protein family 3/N-terminal" evidence="3">
    <location>
        <begin position="29"/>
        <end position="243"/>
    </location>
</feature>